<dbReference type="AlphaFoldDB" id="A0A0M9AE33"/>
<comment type="caution">
    <text evidence="6">The sequence shown here is derived from an EMBL/GenBank/DDBJ whole genome shotgun (WGS) entry which is preliminary data.</text>
</comment>
<comment type="function">
    <text evidence="3">Catalyzes the hydrolysis of 10-formyltetrahydrofolate (formyl-FH4) to formate and tetrahydrofolate (FH4).</text>
</comment>
<comment type="similarity">
    <text evidence="3">Belongs to the PurU family.</text>
</comment>
<dbReference type="Gene3D" id="3.30.70.260">
    <property type="match status" value="1"/>
</dbReference>
<dbReference type="NCBIfam" id="TIGR00655">
    <property type="entry name" value="PurU"/>
    <property type="match status" value="1"/>
</dbReference>
<dbReference type="SUPFAM" id="SSF53328">
    <property type="entry name" value="Formyltransferase"/>
    <property type="match status" value="1"/>
</dbReference>
<dbReference type="UniPathway" id="UPA00074">
    <property type="reaction ID" value="UER00170"/>
</dbReference>
<dbReference type="Proteomes" id="UP000037685">
    <property type="component" value="Unassembled WGS sequence"/>
</dbReference>
<proteinExistence type="inferred from homology"/>
<reference evidence="6 7" key="1">
    <citation type="submission" date="2015-07" db="EMBL/GenBank/DDBJ databases">
        <authorList>
            <person name="Noorani M."/>
        </authorList>
    </citation>
    <scope>NUCLEOTIDE SEQUENCE [LARGE SCALE GENOMIC DNA]</scope>
    <source>
        <strain evidence="7">ATCC 25104 / DSM 625 / JCM 10724 / NBRC 103206 / NCIMB 11243 / YT-1</strain>
    </source>
</reference>
<feature type="active site" evidence="3">
    <location>
        <position position="229"/>
    </location>
</feature>
<dbReference type="CDD" id="cd08648">
    <property type="entry name" value="FMT_core_Formyl-FH4-Hydrolase_C"/>
    <property type="match status" value="1"/>
</dbReference>
<dbReference type="SUPFAM" id="SSF55021">
    <property type="entry name" value="ACT-like"/>
    <property type="match status" value="1"/>
</dbReference>
<evidence type="ECO:0000256" key="3">
    <source>
        <dbReference type="HAMAP-Rule" id="MF_01927"/>
    </source>
</evidence>
<dbReference type="InterPro" id="IPR045865">
    <property type="entry name" value="ACT-like_dom_sf"/>
</dbReference>
<dbReference type="GO" id="GO:0008864">
    <property type="term" value="F:formyltetrahydrofolate deformylase activity"/>
    <property type="evidence" value="ECO:0007669"/>
    <property type="project" value="UniProtKB-UniRule"/>
</dbReference>
<evidence type="ECO:0000313" key="6">
    <source>
        <dbReference type="EMBL" id="KOX90072.1"/>
    </source>
</evidence>
<keyword evidence="1 3" id="KW-0554">One-carbon metabolism</keyword>
<dbReference type="InterPro" id="IPR044074">
    <property type="entry name" value="PurU_ACT"/>
</dbReference>
<dbReference type="PANTHER" id="PTHR42706:SF1">
    <property type="entry name" value="FORMYLTETRAHYDROFOLATE DEFORMYLASE 2, MITOCHONDRIAL"/>
    <property type="match status" value="1"/>
</dbReference>
<dbReference type="InterPro" id="IPR004810">
    <property type="entry name" value="PurU"/>
</dbReference>
<dbReference type="CDD" id="cd04875">
    <property type="entry name" value="ACT_F4HF-DF"/>
    <property type="match status" value="1"/>
</dbReference>
<dbReference type="PRINTS" id="PR01575">
    <property type="entry name" value="FFH4HYDRLASE"/>
</dbReference>
<gene>
    <name evidence="3 6" type="primary">purU</name>
    <name evidence="6" type="ORF">BVI061214_01259</name>
</gene>
<evidence type="ECO:0000256" key="2">
    <source>
        <dbReference type="ARBA" id="ARBA00022801"/>
    </source>
</evidence>
<dbReference type="PROSITE" id="PS51671">
    <property type="entry name" value="ACT"/>
    <property type="match status" value="1"/>
</dbReference>
<dbReference type="HAMAP" id="MF_01927">
    <property type="entry name" value="PurU"/>
    <property type="match status" value="1"/>
</dbReference>
<dbReference type="Pfam" id="PF01842">
    <property type="entry name" value="ACT"/>
    <property type="match status" value="1"/>
</dbReference>
<dbReference type="InterPro" id="IPR002912">
    <property type="entry name" value="ACT_dom"/>
</dbReference>
<keyword evidence="2 3" id="KW-0378">Hydrolase</keyword>
<comment type="pathway">
    <text evidence="3">Purine metabolism; IMP biosynthesis via de novo pathway; formate from 10-formyl-5,6,7,8-tetrahydrofolate: step 1/1.</text>
</comment>
<evidence type="ECO:0000313" key="7">
    <source>
        <dbReference type="Proteomes" id="UP000037685"/>
    </source>
</evidence>
<organism evidence="6 7">
    <name type="scientific">Thermus aquaticus</name>
    <dbReference type="NCBI Taxonomy" id="271"/>
    <lineage>
        <taxon>Bacteria</taxon>
        <taxon>Thermotogati</taxon>
        <taxon>Deinococcota</taxon>
        <taxon>Deinococci</taxon>
        <taxon>Thermales</taxon>
        <taxon>Thermaceae</taxon>
        <taxon>Thermus</taxon>
    </lineage>
</organism>
<dbReference type="InterPro" id="IPR036477">
    <property type="entry name" value="Formyl_transf_N_sf"/>
</dbReference>
<dbReference type="RefSeq" id="WP_053767726.1">
    <property type="nucleotide sequence ID" value="NZ_LHCI01000106.1"/>
</dbReference>
<dbReference type="NCBIfam" id="NF004684">
    <property type="entry name" value="PRK06027.1"/>
    <property type="match status" value="1"/>
</dbReference>
<accession>A0A0M9AE33</accession>
<dbReference type="InterPro" id="IPR041729">
    <property type="entry name" value="Formyl-FH4-Hydrolase_C"/>
</dbReference>
<dbReference type="PIRSF" id="PIRSF036480">
    <property type="entry name" value="FormyFH4_hydr"/>
    <property type="match status" value="1"/>
</dbReference>
<protein>
    <recommendedName>
        <fullName evidence="3 4">Formyltetrahydrofolate deformylase</fullName>
        <ecNumber evidence="3 4">3.5.1.10</ecNumber>
    </recommendedName>
    <alternativeName>
        <fullName evidence="3">Formyl-FH(4) hydrolase</fullName>
    </alternativeName>
</protein>
<comment type="catalytic activity">
    <reaction evidence="3">
        <text>(6R)-10-formyltetrahydrofolate + H2O = (6S)-5,6,7,8-tetrahydrofolate + formate + H(+)</text>
        <dbReference type="Rhea" id="RHEA:19833"/>
        <dbReference type="ChEBI" id="CHEBI:15377"/>
        <dbReference type="ChEBI" id="CHEBI:15378"/>
        <dbReference type="ChEBI" id="CHEBI:15740"/>
        <dbReference type="ChEBI" id="CHEBI:57453"/>
        <dbReference type="ChEBI" id="CHEBI:195366"/>
        <dbReference type="EC" id="3.5.1.10"/>
    </reaction>
</comment>
<feature type="domain" description="ACT" evidence="5">
    <location>
        <begin position="5"/>
        <end position="78"/>
    </location>
</feature>
<dbReference type="EMBL" id="LHCI01000106">
    <property type="protein sequence ID" value="KOX90072.1"/>
    <property type="molecule type" value="Genomic_DNA"/>
</dbReference>
<dbReference type="GO" id="GO:0006730">
    <property type="term" value="P:one-carbon metabolic process"/>
    <property type="evidence" value="ECO:0007669"/>
    <property type="project" value="UniProtKB-KW"/>
</dbReference>
<name>A0A0M9AE33_THEAQ</name>
<evidence type="ECO:0000256" key="4">
    <source>
        <dbReference type="NCBIfam" id="TIGR00655"/>
    </source>
</evidence>
<evidence type="ECO:0000256" key="1">
    <source>
        <dbReference type="ARBA" id="ARBA00022563"/>
    </source>
</evidence>
<dbReference type="PANTHER" id="PTHR42706">
    <property type="entry name" value="FORMYLTETRAHYDROFOLATE DEFORMYLASE"/>
    <property type="match status" value="1"/>
</dbReference>
<sequence length="285" mass="32486">MEEARLLITCPDRPGIVAAVTGFLYAHGANITDLQQHSTDPEGGTFFMRVAFTASHLDLARPALERAFQEVVAERFGMAWRLAFASERKRTAILVSKPAHALLELLWRYRVGELPMDLRLVVSNHPDHQEEVERFGIPYHHVPVERERKEEAEGRILALLEEAGVELLVLARYMQILSPSFVARFPMRIINIHHSFLPAFAGANPYRQAYERGVKLIGATAHYVTEELDQGPIIEQDVARVSHRHSVEELRRLGQELERTVLARAVRWHLEDRILVQGNKTVVFV</sequence>
<dbReference type="Pfam" id="PF00551">
    <property type="entry name" value="Formyl_trans_N"/>
    <property type="match status" value="1"/>
</dbReference>
<dbReference type="GO" id="GO:0006189">
    <property type="term" value="P:'de novo' IMP biosynthetic process"/>
    <property type="evidence" value="ECO:0007669"/>
    <property type="project" value="UniProtKB-UniRule"/>
</dbReference>
<keyword evidence="3" id="KW-0658">Purine biosynthesis</keyword>
<dbReference type="EC" id="3.5.1.10" evidence="3 4"/>
<dbReference type="InterPro" id="IPR002376">
    <property type="entry name" value="Formyl_transf_N"/>
</dbReference>
<dbReference type="PATRIC" id="fig|271.14.peg.1333"/>
<evidence type="ECO:0000259" key="5">
    <source>
        <dbReference type="PROSITE" id="PS51671"/>
    </source>
</evidence>
<dbReference type="Gene3D" id="3.40.50.170">
    <property type="entry name" value="Formyl transferase, N-terminal domain"/>
    <property type="match status" value="1"/>
</dbReference>